<reference evidence="1 2" key="1">
    <citation type="journal article" date="2020" name="Nature">
        <title>Six reference-quality genomes reveal evolution of bat adaptations.</title>
        <authorList>
            <person name="Jebb D."/>
            <person name="Huang Z."/>
            <person name="Pippel M."/>
            <person name="Hughes G.M."/>
            <person name="Lavrichenko K."/>
            <person name="Devanna P."/>
            <person name="Winkler S."/>
            <person name="Jermiin L.S."/>
            <person name="Skirmuntt E.C."/>
            <person name="Katzourakis A."/>
            <person name="Burkitt-Gray L."/>
            <person name="Ray D.A."/>
            <person name="Sullivan K.A.M."/>
            <person name="Roscito J.G."/>
            <person name="Kirilenko B.M."/>
            <person name="Davalos L.M."/>
            <person name="Corthals A.P."/>
            <person name="Power M.L."/>
            <person name="Jones G."/>
            <person name="Ransome R.D."/>
            <person name="Dechmann D.K.N."/>
            <person name="Locatelli A.G."/>
            <person name="Puechmaille S.J."/>
            <person name="Fedrigo O."/>
            <person name="Jarvis E.D."/>
            <person name="Hiller M."/>
            <person name="Vernes S.C."/>
            <person name="Myers E.W."/>
            <person name="Teeling E.C."/>
        </authorList>
    </citation>
    <scope>NUCLEOTIDE SEQUENCE [LARGE SCALE GENOMIC DNA]</scope>
    <source>
        <strain evidence="1">Bat1K_MPI-CBG_1</strain>
    </source>
</reference>
<accession>A0A833Z8A6</accession>
<evidence type="ECO:0000313" key="1">
    <source>
        <dbReference type="EMBL" id="KAF6087977.1"/>
    </source>
</evidence>
<name>A0A833Z8A6_9CHIR</name>
<gene>
    <name evidence="1" type="ORF">HJG60_004595</name>
</gene>
<dbReference type="GO" id="GO:0016740">
    <property type="term" value="F:transferase activity"/>
    <property type="evidence" value="ECO:0007669"/>
    <property type="project" value="UniProtKB-KW"/>
</dbReference>
<evidence type="ECO:0000313" key="2">
    <source>
        <dbReference type="Proteomes" id="UP000664940"/>
    </source>
</evidence>
<keyword evidence="1" id="KW-0808">Transferase</keyword>
<protein>
    <submittedName>
        <fullName evidence="1">Establishment of sister chromatid cohesion N-acetyltransferase 1</fullName>
    </submittedName>
</protein>
<dbReference type="Proteomes" id="UP000664940">
    <property type="component" value="Unassembled WGS sequence"/>
</dbReference>
<sequence>MVAEISILSCGKRTKWQHKKKSILIKYFIKRKRLYRNLEPADSANEGRNALAVRHVSNESKFNICRFQKTKVFKNFVKTDRSVINNFSSNRARPEIQY</sequence>
<dbReference type="EMBL" id="JABVXQ010000010">
    <property type="protein sequence ID" value="KAF6087977.1"/>
    <property type="molecule type" value="Genomic_DNA"/>
</dbReference>
<comment type="caution">
    <text evidence="1">The sequence shown here is derived from an EMBL/GenBank/DDBJ whole genome shotgun (WGS) entry which is preliminary data.</text>
</comment>
<dbReference type="AlphaFoldDB" id="A0A833Z8A6"/>
<proteinExistence type="predicted"/>
<organism evidence="1 2">
    <name type="scientific">Phyllostomus discolor</name>
    <name type="common">pale spear-nosed bat</name>
    <dbReference type="NCBI Taxonomy" id="89673"/>
    <lineage>
        <taxon>Eukaryota</taxon>
        <taxon>Metazoa</taxon>
        <taxon>Chordata</taxon>
        <taxon>Craniata</taxon>
        <taxon>Vertebrata</taxon>
        <taxon>Euteleostomi</taxon>
        <taxon>Mammalia</taxon>
        <taxon>Eutheria</taxon>
        <taxon>Laurasiatheria</taxon>
        <taxon>Chiroptera</taxon>
        <taxon>Yangochiroptera</taxon>
        <taxon>Phyllostomidae</taxon>
        <taxon>Phyllostominae</taxon>
        <taxon>Phyllostomus</taxon>
    </lineage>
</organism>